<gene>
    <name evidence="5" type="ORF">BYL167_LOCUS11018</name>
    <name evidence="1" type="ORF">CJN711_LOCUS34226</name>
    <name evidence="3" type="ORF">GIL414_LOCUS7573</name>
    <name evidence="2" type="ORF">MBJ925_LOCUS11093</name>
    <name evidence="4" type="ORF">SMN809_LOCUS9174</name>
</gene>
<evidence type="ECO:0000313" key="1">
    <source>
        <dbReference type="EMBL" id="CAF1592717.1"/>
    </source>
</evidence>
<sequence>MSIATALIMASPGDVSQLLRSGVQIAVKKNLSGEDSRAQGLGLSGVLFDVRHMENFFHSRHVIVHDTIYRKEFNKRTALTTVSNFFSNGNGINHIIYFSGHGEQPSGN</sequence>
<organism evidence="2 6">
    <name type="scientific">Rotaria magnacalcarata</name>
    <dbReference type="NCBI Taxonomy" id="392030"/>
    <lineage>
        <taxon>Eukaryota</taxon>
        <taxon>Metazoa</taxon>
        <taxon>Spiralia</taxon>
        <taxon>Gnathifera</taxon>
        <taxon>Rotifera</taxon>
        <taxon>Eurotatoria</taxon>
        <taxon>Bdelloidea</taxon>
        <taxon>Philodinida</taxon>
        <taxon>Philodinidae</taxon>
        <taxon>Rotaria</taxon>
    </lineage>
</organism>
<name>A0A816NRQ3_9BILA</name>
<dbReference type="EMBL" id="CAJOBH010003399">
    <property type="protein sequence ID" value="CAF3950762.1"/>
    <property type="molecule type" value="Genomic_DNA"/>
</dbReference>
<reference evidence="2" key="1">
    <citation type="submission" date="2021-02" db="EMBL/GenBank/DDBJ databases">
        <authorList>
            <person name="Nowell W R."/>
        </authorList>
    </citation>
    <scope>NUCLEOTIDE SEQUENCE</scope>
</reference>
<dbReference type="Proteomes" id="UP000663855">
    <property type="component" value="Unassembled WGS sequence"/>
</dbReference>
<protein>
    <submittedName>
        <fullName evidence="2">Uncharacterized protein</fullName>
    </submittedName>
</protein>
<evidence type="ECO:0000313" key="3">
    <source>
        <dbReference type="EMBL" id="CAF3921019.1"/>
    </source>
</evidence>
<dbReference type="Proteomes" id="UP000663824">
    <property type="component" value="Unassembled WGS sequence"/>
</dbReference>
<proteinExistence type="predicted"/>
<dbReference type="AlphaFoldDB" id="A0A816NRQ3"/>
<accession>A0A816NRQ3</accession>
<evidence type="ECO:0000313" key="5">
    <source>
        <dbReference type="EMBL" id="CAF3950762.1"/>
    </source>
</evidence>
<dbReference type="EMBL" id="CAJNOV010016570">
    <property type="protein sequence ID" value="CAF1592717.1"/>
    <property type="molecule type" value="Genomic_DNA"/>
</dbReference>
<evidence type="ECO:0000313" key="4">
    <source>
        <dbReference type="EMBL" id="CAF3949598.1"/>
    </source>
</evidence>
<dbReference type="Proteomes" id="UP000681720">
    <property type="component" value="Unassembled WGS sequence"/>
</dbReference>
<evidence type="ECO:0000313" key="2">
    <source>
        <dbReference type="EMBL" id="CAF2038829.1"/>
    </source>
</evidence>
<dbReference type="EMBL" id="CAJNRE010004784">
    <property type="protein sequence ID" value="CAF2038829.1"/>
    <property type="molecule type" value="Genomic_DNA"/>
</dbReference>
<dbReference type="EMBL" id="CAJOBJ010002332">
    <property type="protein sequence ID" value="CAF3921019.1"/>
    <property type="molecule type" value="Genomic_DNA"/>
</dbReference>
<evidence type="ECO:0000313" key="6">
    <source>
        <dbReference type="Proteomes" id="UP000663824"/>
    </source>
</evidence>
<dbReference type="Proteomes" id="UP000676336">
    <property type="component" value="Unassembled WGS sequence"/>
</dbReference>
<dbReference type="Proteomes" id="UP000681967">
    <property type="component" value="Unassembled WGS sequence"/>
</dbReference>
<dbReference type="EMBL" id="CAJOBI010002918">
    <property type="protein sequence ID" value="CAF3949598.1"/>
    <property type="molecule type" value="Genomic_DNA"/>
</dbReference>
<comment type="caution">
    <text evidence="2">The sequence shown here is derived from an EMBL/GenBank/DDBJ whole genome shotgun (WGS) entry which is preliminary data.</text>
</comment>